<organism evidence="4 5">
    <name type="scientific">Chloroflexus aggregans (strain MD-66 / DSM 9485)</name>
    <dbReference type="NCBI Taxonomy" id="326427"/>
    <lineage>
        <taxon>Bacteria</taxon>
        <taxon>Bacillati</taxon>
        <taxon>Chloroflexota</taxon>
        <taxon>Chloroflexia</taxon>
        <taxon>Chloroflexales</taxon>
        <taxon>Chloroflexineae</taxon>
        <taxon>Chloroflexaceae</taxon>
        <taxon>Chloroflexus</taxon>
    </lineage>
</organism>
<proteinExistence type="predicted"/>
<feature type="transmembrane region" description="Helical" evidence="1">
    <location>
        <begin position="115"/>
        <end position="137"/>
    </location>
</feature>
<keyword evidence="1" id="KW-0812">Transmembrane</keyword>
<dbReference type="eggNOG" id="COG1716">
    <property type="taxonomic scope" value="Bacteria"/>
</dbReference>
<reference evidence="4" key="1">
    <citation type="submission" date="2008-12" db="EMBL/GenBank/DDBJ databases">
        <title>Complete sequence of Chloroflexus aggregans DSM 9485.</title>
        <authorList>
            <consortium name="US DOE Joint Genome Institute"/>
            <person name="Lucas S."/>
            <person name="Copeland A."/>
            <person name="Lapidus A."/>
            <person name="Glavina del Rio T."/>
            <person name="Dalin E."/>
            <person name="Tice H."/>
            <person name="Pitluck S."/>
            <person name="Foster B."/>
            <person name="Larimer F."/>
            <person name="Land M."/>
            <person name="Hauser L."/>
            <person name="Kyrpides N."/>
            <person name="Mikhailova N."/>
            <person name="Bryant D."/>
            <person name="Richardson P."/>
        </authorList>
    </citation>
    <scope>NUCLEOTIDE SEQUENCE</scope>
    <source>
        <strain evidence="4">DSM 9485</strain>
    </source>
</reference>
<keyword evidence="2" id="KW-0732">Signal</keyword>
<dbReference type="AlphaFoldDB" id="B8GD61"/>
<dbReference type="OrthoDB" id="158503at2"/>
<dbReference type="RefSeq" id="WP_015940986.1">
    <property type="nucleotide sequence ID" value="NC_011831.1"/>
</dbReference>
<dbReference type="SUPFAM" id="SSF49879">
    <property type="entry name" value="SMAD/FHA domain"/>
    <property type="match status" value="1"/>
</dbReference>
<feature type="chain" id="PRO_5002873009" description="FHA domain-containing protein" evidence="2">
    <location>
        <begin position="22"/>
        <end position="258"/>
    </location>
</feature>
<protein>
    <recommendedName>
        <fullName evidence="3">FHA domain-containing protein</fullName>
    </recommendedName>
</protein>
<dbReference type="CDD" id="cd00060">
    <property type="entry name" value="FHA"/>
    <property type="match status" value="1"/>
</dbReference>
<sequence>MGHRNLVLCLLVLLSWPTFTAAMFPPSVPSASPLPFILGVERISPVAWALLVGCHYSPHDIRVWTETSPPQHPHTITASGHHRWRVQFTGSLPASATVYGCGQQAVLIVAAESSLWLSGLVIVVGITVTGLLGLRLLRMPRAASRQPSVVPTTARWQAQICDEEGERTITLAASLLTVGSDPACHLIVIAADIAPRHAQIILSEETAQIVDLASPAGVFSGPVRQRLRPHTPIHVAHDDIWLGATVRLRLNRIPVETP</sequence>
<dbReference type="STRING" id="326427.Cagg_2246"/>
<dbReference type="HOGENOM" id="CLU_1076439_0_0_0"/>
<feature type="domain" description="FHA" evidence="3">
    <location>
        <begin position="177"/>
        <end position="239"/>
    </location>
</feature>
<dbReference type="KEGG" id="cag:Cagg_2246"/>
<gene>
    <name evidence="4" type="ordered locus">Cagg_2246</name>
</gene>
<accession>B8GD61</accession>
<keyword evidence="1" id="KW-1133">Transmembrane helix</keyword>
<keyword evidence="5" id="KW-1185">Reference proteome</keyword>
<dbReference type="InterPro" id="IPR008984">
    <property type="entry name" value="SMAD_FHA_dom_sf"/>
</dbReference>
<dbReference type="InterPro" id="IPR000253">
    <property type="entry name" value="FHA_dom"/>
</dbReference>
<keyword evidence="1" id="KW-0472">Membrane</keyword>
<feature type="signal peptide" evidence="2">
    <location>
        <begin position="1"/>
        <end position="21"/>
    </location>
</feature>
<evidence type="ECO:0000256" key="2">
    <source>
        <dbReference type="SAM" id="SignalP"/>
    </source>
</evidence>
<evidence type="ECO:0000313" key="5">
    <source>
        <dbReference type="Proteomes" id="UP000002508"/>
    </source>
</evidence>
<evidence type="ECO:0000313" key="4">
    <source>
        <dbReference type="EMBL" id="ACL25128.1"/>
    </source>
</evidence>
<dbReference type="Proteomes" id="UP000002508">
    <property type="component" value="Chromosome"/>
</dbReference>
<dbReference type="Gene3D" id="2.60.200.20">
    <property type="match status" value="1"/>
</dbReference>
<dbReference type="EMBL" id="CP001337">
    <property type="protein sequence ID" value="ACL25128.1"/>
    <property type="molecule type" value="Genomic_DNA"/>
</dbReference>
<name>B8GD61_CHLAD</name>
<dbReference type="Pfam" id="PF00498">
    <property type="entry name" value="FHA"/>
    <property type="match status" value="1"/>
</dbReference>
<evidence type="ECO:0000259" key="3">
    <source>
        <dbReference type="Pfam" id="PF00498"/>
    </source>
</evidence>
<evidence type="ECO:0000256" key="1">
    <source>
        <dbReference type="SAM" id="Phobius"/>
    </source>
</evidence>